<dbReference type="SMART" id="SM00028">
    <property type="entry name" value="TPR"/>
    <property type="match status" value="4"/>
</dbReference>
<keyword evidence="6" id="KW-1185">Reference proteome</keyword>
<dbReference type="PROSITE" id="PS50005">
    <property type="entry name" value="TPR"/>
    <property type="match status" value="2"/>
</dbReference>
<feature type="repeat" description="TPR" evidence="3">
    <location>
        <begin position="233"/>
        <end position="266"/>
    </location>
</feature>
<dbReference type="Proteomes" id="UP000289775">
    <property type="component" value="Unassembled WGS sequence"/>
</dbReference>
<dbReference type="InterPro" id="IPR011990">
    <property type="entry name" value="TPR-like_helical_dom_sf"/>
</dbReference>
<dbReference type="OrthoDB" id="1149028at2"/>
<gene>
    <name evidence="5" type="ORF">NU09_2245</name>
</gene>
<dbReference type="PANTHER" id="PTHR44186:SF1">
    <property type="entry name" value="BARDET-BIEDL SYNDROME 4 PROTEIN"/>
    <property type="match status" value="1"/>
</dbReference>
<accession>A0A444W989</accession>
<dbReference type="AlphaFoldDB" id="A0A444W989"/>
<evidence type="ECO:0000256" key="3">
    <source>
        <dbReference type="PROSITE-ProRule" id="PRU00339"/>
    </source>
</evidence>
<protein>
    <submittedName>
        <fullName evidence="5">TPR-repeat-containing protein</fullName>
    </submittedName>
</protein>
<evidence type="ECO:0000256" key="1">
    <source>
        <dbReference type="ARBA" id="ARBA00022737"/>
    </source>
</evidence>
<dbReference type="PROSITE" id="PS50293">
    <property type="entry name" value="TPR_REGION"/>
    <property type="match status" value="1"/>
</dbReference>
<reference evidence="5 6" key="1">
    <citation type="submission" date="2014-12" db="EMBL/GenBank/DDBJ databases">
        <title>Genome sequence of Flavobacterium beibuense RSKm HC5.</title>
        <authorList>
            <person name="Kim J.F."/>
            <person name="Song J.Y."/>
            <person name="Kwak M.-J."/>
            <person name="Lee S.-W."/>
        </authorList>
    </citation>
    <scope>NUCLEOTIDE SEQUENCE [LARGE SCALE GENOMIC DNA]</scope>
    <source>
        <strain evidence="5 6">RSKm HC5</strain>
    </source>
</reference>
<evidence type="ECO:0000313" key="6">
    <source>
        <dbReference type="Proteomes" id="UP000289775"/>
    </source>
</evidence>
<proteinExistence type="predicted"/>
<dbReference type="PANTHER" id="PTHR44186">
    <property type="match status" value="1"/>
</dbReference>
<keyword evidence="1" id="KW-0677">Repeat</keyword>
<sequence>MKAKYAIAASLLISIGAYAQKDELKQMKKILNKEQPTAEDLQKLKQLIDQAEPLMANADDKQKADFYYYKGNYDLITALTKMDQNAIKAAIADFDKVLELEKNTKREYTKEITEEIYPDISKGMLSIAKELGANQNYKAAVPLYEMAYELNKKDTINLYNAAAYAINAKDYDASLKYFEELDRLGFTNKRLSYTATSPEGEVQYFNDKKTRDLYIQTASYTNPGVHKDPSVRGDIIKNIALLYIQKGDKDKAMQAIAKAKKQNPDDIGLLSAESQIYFESGDMENYQRVIKDILNLGSKDPNLYFNLGVTSAQAGQKEEAKQYYQKAIEIDPKYAAAYYNIGVLLLDGEDAIVSEMNGLGTSKKDMARYDQLKEKRDAIYKESLSYVKKAYDMETNPENKEQFKALLASLYTGLDMMDEANALKKK</sequence>
<dbReference type="RefSeq" id="WP_129751360.1">
    <property type="nucleotide sequence ID" value="NZ_JUIW01000007.1"/>
</dbReference>
<keyword evidence="2 3" id="KW-0802">TPR repeat</keyword>
<feature type="signal peptide" evidence="4">
    <location>
        <begin position="1"/>
        <end position="19"/>
    </location>
</feature>
<dbReference type="SUPFAM" id="SSF48452">
    <property type="entry name" value="TPR-like"/>
    <property type="match status" value="1"/>
</dbReference>
<feature type="chain" id="PRO_5019508564" evidence="4">
    <location>
        <begin position="20"/>
        <end position="426"/>
    </location>
</feature>
<name>A0A444W989_9FLAO</name>
<evidence type="ECO:0000256" key="2">
    <source>
        <dbReference type="ARBA" id="ARBA00022803"/>
    </source>
</evidence>
<comment type="caution">
    <text evidence="5">The sequence shown here is derived from an EMBL/GenBank/DDBJ whole genome shotgun (WGS) entry which is preliminary data.</text>
</comment>
<dbReference type="Pfam" id="PF13181">
    <property type="entry name" value="TPR_8"/>
    <property type="match status" value="1"/>
</dbReference>
<feature type="repeat" description="TPR" evidence="3">
    <location>
        <begin position="301"/>
        <end position="334"/>
    </location>
</feature>
<evidence type="ECO:0000256" key="4">
    <source>
        <dbReference type="SAM" id="SignalP"/>
    </source>
</evidence>
<organism evidence="5 6">
    <name type="scientific">Flavobacterium beibuense</name>
    <dbReference type="NCBI Taxonomy" id="657326"/>
    <lineage>
        <taxon>Bacteria</taxon>
        <taxon>Pseudomonadati</taxon>
        <taxon>Bacteroidota</taxon>
        <taxon>Flavobacteriia</taxon>
        <taxon>Flavobacteriales</taxon>
        <taxon>Flavobacteriaceae</taxon>
        <taxon>Flavobacterium</taxon>
    </lineage>
</organism>
<dbReference type="InterPro" id="IPR019734">
    <property type="entry name" value="TPR_rpt"/>
</dbReference>
<evidence type="ECO:0000313" key="5">
    <source>
        <dbReference type="EMBL" id="RYJ42459.1"/>
    </source>
</evidence>
<dbReference type="Pfam" id="PF00515">
    <property type="entry name" value="TPR_1"/>
    <property type="match status" value="1"/>
</dbReference>
<dbReference type="Gene3D" id="1.25.40.10">
    <property type="entry name" value="Tetratricopeptide repeat domain"/>
    <property type="match status" value="3"/>
</dbReference>
<keyword evidence="4" id="KW-0732">Signal</keyword>
<dbReference type="EMBL" id="JUIW01000007">
    <property type="protein sequence ID" value="RYJ42459.1"/>
    <property type="molecule type" value="Genomic_DNA"/>
</dbReference>